<feature type="binding site" evidence="5">
    <location>
        <position position="95"/>
    </location>
    <ligand>
        <name>molybdate</name>
        <dbReference type="ChEBI" id="CHEBI:36264"/>
    </ligand>
</feature>
<feature type="domain" description="Solute-binding protein family 3/N-terminal" evidence="8">
    <location>
        <begin position="59"/>
        <end position="279"/>
    </location>
</feature>
<organism evidence="9 10">
    <name type="scientific">Staphylococcus argensis</name>
    <dbReference type="NCBI Taxonomy" id="1607738"/>
    <lineage>
        <taxon>Bacteria</taxon>
        <taxon>Bacillati</taxon>
        <taxon>Bacillota</taxon>
        <taxon>Bacilli</taxon>
        <taxon>Bacillales</taxon>
        <taxon>Staphylococcaceae</taxon>
        <taxon>Staphylococcus</taxon>
    </lineage>
</organism>
<dbReference type="PIRSF" id="PIRSF004846">
    <property type="entry name" value="ModA"/>
    <property type="match status" value="1"/>
</dbReference>
<reference evidence="9 10" key="1">
    <citation type="submission" date="2017-08" db="EMBL/GenBank/DDBJ databases">
        <title>Draft genome sequences of 64 type strains of genus Staph aureus.</title>
        <authorList>
            <person name="Cole K."/>
            <person name="Golubchik T."/>
            <person name="Russell J."/>
            <person name="Foster D."/>
            <person name="Llewelyn M."/>
            <person name="Wilson D."/>
            <person name="Crook D."/>
            <person name="Paul J."/>
        </authorList>
    </citation>
    <scope>NUCLEOTIDE SEQUENCE [LARGE SCALE GENOMIC DNA]</scope>
    <source>
        <strain evidence="9 10">DSM 29875</strain>
    </source>
</reference>
<dbReference type="GO" id="GO:0030973">
    <property type="term" value="F:molybdate ion binding"/>
    <property type="evidence" value="ECO:0007669"/>
    <property type="project" value="UniProtKB-ARBA"/>
</dbReference>
<dbReference type="Gene3D" id="3.40.190.10">
    <property type="entry name" value="Periplasmic binding protein-like II"/>
    <property type="match status" value="2"/>
</dbReference>
<evidence type="ECO:0000313" key="10">
    <source>
        <dbReference type="Proteomes" id="UP000242712"/>
    </source>
</evidence>
<feature type="compositionally biased region" description="Basic and acidic residues" evidence="6">
    <location>
        <begin position="41"/>
        <end position="57"/>
    </location>
</feature>
<dbReference type="RefSeq" id="WP_103371761.1">
    <property type="nucleotide sequence ID" value="NZ_CBCRVO010000003.1"/>
</dbReference>
<evidence type="ECO:0000259" key="8">
    <source>
        <dbReference type="SMART" id="SM00062"/>
    </source>
</evidence>
<dbReference type="PANTHER" id="PTHR30632">
    <property type="entry name" value="MOLYBDATE-BINDING PERIPLASMIC PROTEIN"/>
    <property type="match status" value="1"/>
</dbReference>
<dbReference type="Proteomes" id="UP000242712">
    <property type="component" value="Unassembled WGS sequence"/>
</dbReference>
<evidence type="ECO:0000313" key="9">
    <source>
        <dbReference type="EMBL" id="POA08796.1"/>
    </source>
</evidence>
<dbReference type="PROSITE" id="PS51257">
    <property type="entry name" value="PROKAR_LIPOPROTEIN"/>
    <property type="match status" value="1"/>
</dbReference>
<dbReference type="SMART" id="SM00062">
    <property type="entry name" value="PBPb"/>
    <property type="match status" value="1"/>
</dbReference>
<dbReference type="EMBL" id="PPPX01000011">
    <property type="protein sequence ID" value="POA08796.1"/>
    <property type="molecule type" value="Genomic_DNA"/>
</dbReference>
<evidence type="ECO:0000256" key="6">
    <source>
        <dbReference type="SAM" id="MobiDB-lite"/>
    </source>
</evidence>
<feature type="binding site" evidence="5">
    <location>
        <position position="67"/>
    </location>
    <ligand>
        <name>molybdate</name>
        <dbReference type="ChEBI" id="CHEBI:36264"/>
    </ligand>
</feature>
<dbReference type="PANTHER" id="PTHR30632:SF0">
    <property type="entry name" value="SULFATE-BINDING PROTEIN"/>
    <property type="match status" value="1"/>
</dbReference>
<dbReference type="SUPFAM" id="SSF53850">
    <property type="entry name" value="Periplasmic binding protein-like II"/>
    <property type="match status" value="1"/>
</dbReference>
<gene>
    <name evidence="9" type="primary">modA</name>
    <name evidence="9" type="ORF">CD039_07340</name>
</gene>
<dbReference type="GO" id="GO:0015689">
    <property type="term" value="P:molybdate ion transport"/>
    <property type="evidence" value="ECO:0007669"/>
    <property type="project" value="InterPro"/>
</dbReference>
<keyword evidence="10" id="KW-1185">Reference proteome</keyword>
<comment type="caution">
    <text evidence="9">The sequence shown here is derived from an EMBL/GenBank/DDBJ whole genome shotgun (WGS) entry which is preliminary data.</text>
</comment>
<feature type="region of interest" description="Disordered" evidence="6">
    <location>
        <begin position="22"/>
        <end position="58"/>
    </location>
</feature>
<feature type="chain" id="PRO_5038465245" evidence="7">
    <location>
        <begin position="19"/>
        <end position="279"/>
    </location>
</feature>
<evidence type="ECO:0000256" key="1">
    <source>
        <dbReference type="ARBA" id="ARBA00009175"/>
    </source>
</evidence>
<feature type="signal peptide" evidence="7">
    <location>
        <begin position="1"/>
        <end position="18"/>
    </location>
</feature>
<dbReference type="FunFam" id="3.40.190.10:FF:000035">
    <property type="entry name" value="Molybdate ABC transporter substrate-binding protein"/>
    <property type="match status" value="1"/>
</dbReference>
<dbReference type="Pfam" id="PF13531">
    <property type="entry name" value="SBP_bac_11"/>
    <property type="match status" value="1"/>
</dbReference>
<protein>
    <submittedName>
        <fullName evidence="9">Molybdate ABC transporter substrate-binding protein</fullName>
    </submittedName>
</protein>
<comment type="similarity">
    <text evidence="1">Belongs to the bacterial solute-binding protein ModA family.</text>
</comment>
<proteinExistence type="inferred from homology"/>
<feature type="binding site" evidence="5">
    <location>
        <position position="198"/>
    </location>
    <ligand>
        <name>molybdate</name>
        <dbReference type="ChEBI" id="CHEBI:36264"/>
    </ligand>
</feature>
<dbReference type="NCBIfam" id="TIGR01256">
    <property type="entry name" value="modA"/>
    <property type="match status" value="1"/>
</dbReference>
<dbReference type="InterPro" id="IPR005950">
    <property type="entry name" value="ModA"/>
</dbReference>
<keyword evidence="3 5" id="KW-0479">Metal-binding</keyword>
<dbReference type="GeneID" id="98298162"/>
<accession>A0A2K4FBZ7</accession>
<dbReference type="GO" id="GO:0046872">
    <property type="term" value="F:metal ion binding"/>
    <property type="evidence" value="ECO:0007669"/>
    <property type="project" value="UniProtKB-KW"/>
</dbReference>
<keyword evidence="4 7" id="KW-0732">Signal</keyword>
<dbReference type="AlphaFoldDB" id="A0A2K4FBZ7"/>
<sequence length="279" mass="30910">MKLRFLVVSLLALCLVLAGCSGSGDSSKDSKSSNDSHQTSSHKDKKDDKDKKDKNDENALQIAAAASLTDASKDLEKEFKKDHKDANITFNYGGSGALRQQIEKGAPTDVIMSANTKDVDMLKDKDKAHDTYNYAKNKLVLIGDKDGNYSSVKDLKKGDKLAVGEAKSVPAGKYAEKYLKANNLYDQVKPNLVYAKDVRQVLNYVKKGNAQLGYVYKTDLAQDQKNSDSNVKEINEAKLDKPITYEAGATSDKKLAKEWMDFLKSDKAKEILKKYEFEA</sequence>
<evidence type="ECO:0000256" key="2">
    <source>
        <dbReference type="ARBA" id="ARBA00022505"/>
    </source>
</evidence>
<keyword evidence="2 5" id="KW-0500">Molybdenum</keyword>
<evidence type="ECO:0000256" key="7">
    <source>
        <dbReference type="SAM" id="SignalP"/>
    </source>
</evidence>
<dbReference type="InterPro" id="IPR001638">
    <property type="entry name" value="Solute-binding_3/MltF_N"/>
</dbReference>
<dbReference type="OrthoDB" id="9785015at2"/>
<evidence type="ECO:0000256" key="5">
    <source>
        <dbReference type="PIRSR" id="PIRSR004846-1"/>
    </source>
</evidence>
<evidence type="ECO:0000256" key="4">
    <source>
        <dbReference type="ARBA" id="ARBA00022729"/>
    </source>
</evidence>
<evidence type="ECO:0000256" key="3">
    <source>
        <dbReference type="ARBA" id="ARBA00022723"/>
    </source>
</evidence>
<feature type="binding site" evidence="5">
    <location>
        <position position="216"/>
    </location>
    <ligand>
        <name>molybdate</name>
        <dbReference type="ChEBI" id="CHEBI:36264"/>
    </ligand>
</feature>
<feature type="binding site" evidence="5">
    <location>
        <position position="171"/>
    </location>
    <ligand>
        <name>molybdate</name>
        <dbReference type="ChEBI" id="CHEBI:36264"/>
    </ligand>
</feature>
<dbReference type="InterPro" id="IPR050682">
    <property type="entry name" value="ModA/WtpA"/>
</dbReference>
<name>A0A2K4FBZ7_9STAP</name>
<dbReference type="GO" id="GO:1901359">
    <property type="term" value="F:tungstate binding"/>
    <property type="evidence" value="ECO:0007669"/>
    <property type="project" value="UniProtKB-ARBA"/>
</dbReference>